<feature type="domain" description="ABC transporter" evidence="5">
    <location>
        <begin position="2"/>
        <end position="238"/>
    </location>
</feature>
<dbReference type="SMART" id="SM00382">
    <property type="entry name" value="AAA"/>
    <property type="match status" value="1"/>
</dbReference>
<dbReference type="PROSITE" id="PS50893">
    <property type="entry name" value="ABC_TRANSPORTER_2"/>
    <property type="match status" value="1"/>
</dbReference>
<name>A0ABU3X9S8_9BACI</name>
<dbReference type="InterPro" id="IPR027417">
    <property type="entry name" value="P-loop_NTPase"/>
</dbReference>
<dbReference type="InterPro" id="IPR003593">
    <property type="entry name" value="AAA+_ATPase"/>
</dbReference>
<evidence type="ECO:0000259" key="5">
    <source>
        <dbReference type="PROSITE" id="PS50893"/>
    </source>
</evidence>
<dbReference type="RefSeq" id="WP_317121610.1">
    <property type="nucleotide sequence ID" value="NZ_JAWJBA010000002.1"/>
</dbReference>
<evidence type="ECO:0000256" key="4">
    <source>
        <dbReference type="ARBA" id="ARBA00022840"/>
    </source>
</evidence>
<evidence type="ECO:0000256" key="2">
    <source>
        <dbReference type="ARBA" id="ARBA00022448"/>
    </source>
</evidence>
<keyword evidence="3" id="KW-0547">Nucleotide-binding</keyword>
<evidence type="ECO:0000256" key="3">
    <source>
        <dbReference type="ARBA" id="ARBA00022741"/>
    </source>
</evidence>
<dbReference type="PANTHER" id="PTHR42711">
    <property type="entry name" value="ABC TRANSPORTER ATP-BINDING PROTEIN"/>
    <property type="match status" value="1"/>
</dbReference>
<proteinExistence type="inferred from homology"/>
<keyword evidence="4 6" id="KW-0067">ATP-binding</keyword>
<keyword evidence="7" id="KW-1185">Reference proteome</keyword>
<protein>
    <submittedName>
        <fullName evidence="6">ABC transporter ATP-binding protein</fullName>
    </submittedName>
</protein>
<evidence type="ECO:0000256" key="1">
    <source>
        <dbReference type="ARBA" id="ARBA00005417"/>
    </source>
</evidence>
<dbReference type="InterPro" id="IPR050763">
    <property type="entry name" value="ABC_transporter_ATP-binding"/>
</dbReference>
<gene>
    <name evidence="6" type="ORF">RYX56_08340</name>
</gene>
<sequence>MIEVQNVSKSYHSKKETTHVLKDITFSVPKGEIVGLLGSNGAGKTTLIKILCNLIESDTGSISINQQSVNHKNKKALRYVSSVLEGNRNIYWRLTIKENVEYFLGIRGFSKKEIAERLNHILMKFELYEKRDKLVKNLSRGMQQKVAIVIALMADTEVVILDEPTLGLDVVSNQIILEFLLEIVKEKDKTIIISSHDMNLIEKLCDRVFIISDGKLITDSSVDELLDLFKVVSYHFYFEHALEERQKVALLAYSDMIELQSSDQREFMKVTMSHNQDIYNIMDLLKQLHIEIASIEKEQVNFEQVFLKIVRGTKHAII</sequence>
<evidence type="ECO:0000313" key="7">
    <source>
        <dbReference type="Proteomes" id="UP001287282"/>
    </source>
</evidence>
<comment type="similarity">
    <text evidence="1">Belongs to the ABC transporter superfamily.</text>
</comment>
<reference evidence="6 7" key="1">
    <citation type="submission" date="2023-10" db="EMBL/GenBank/DDBJ databases">
        <title>Screening of Alkalihalobacillus lindianensis BZ-TG-R113 and Its Alleviation of Salt Stress on Rapeseed Growth.</title>
        <authorList>
            <person name="Zhao B."/>
            <person name="Guo T."/>
        </authorList>
    </citation>
    <scope>NUCLEOTIDE SEQUENCE [LARGE SCALE GENOMIC DNA]</scope>
    <source>
        <strain evidence="6 7">BZ-TG-R113</strain>
    </source>
</reference>
<dbReference type="Pfam" id="PF00005">
    <property type="entry name" value="ABC_tran"/>
    <property type="match status" value="1"/>
</dbReference>
<keyword evidence="2" id="KW-0813">Transport</keyword>
<dbReference type="PANTHER" id="PTHR42711:SF5">
    <property type="entry name" value="ABC TRANSPORTER ATP-BINDING PROTEIN NATA"/>
    <property type="match status" value="1"/>
</dbReference>
<dbReference type="SUPFAM" id="SSF52540">
    <property type="entry name" value="P-loop containing nucleoside triphosphate hydrolases"/>
    <property type="match status" value="1"/>
</dbReference>
<dbReference type="GO" id="GO:0005524">
    <property type="term" value="F:ATP binding"/>
    <property type="evidence" value="ECO:0007669"/>
    <property type="project" value="UniProtKB-KW"/>
</dbReference>
<dbReference type="EMBL" id="JAWJBA010000002">
    <property type="protein sequence ID" value="MDV2684377.1"/>
    <property type="molecule type" value="Genomic_DNA"/>
</dbReference>
<dbReference type="Proteomes" id="UP001287282">
    <property type="component" value="Unassembled WGS sequence"/>
</dbReference>
<accession>A0ABU3X9S8</accession>
<dbReference type="Gene3D" id="3.40.50.300">
    <property type="entry name" value="P-loop containing nucleotide triphosphate hydrolases"/>
    <property type="match status" value="1"/>
</dbReference>
<evidence type="ECO:0000313" key="6">
    <source>
        <dbReference type="EMBL" id="MDV2684377.1"/>
    </source>
</evidence>
<organism evidence="6 7">
    <name type="scientific">Alkalihalophilus lindianensis</name>
    <dbReference type="NCBI Taxonomy" id="1630542"/>
    <lineage>
        <taxon>Bacteria</taxon>
        <taxon>Bacillati</taxon>
        <taxon>Bacillota</taxon>
        <taxon>Bacilli</taxon>
        <taxon>Bacillales</taxon>
        <taxon>Bacillaceae</taxon>
        <taxon>Alkalihalophilus</taxon>
    </lineage>
</organism>
<comment type="caution">
    <text evidence="6">The sequence shown here is derived from an EMBL/GenBank/DDBJ whole genome shotgun (WGS) entry which is preliminary data.</text>
</comment>
<dbReference type="InterPro" id="IPR003439">
    <property type="entry name" value="ABC_transporter-like_ATP-bd"/>
</dbReference>